<dbReference type="AlphaFoldDB" id="A0A1Z1FB09"/>
<sequence>MVSQSLGMVSYYKMVRAGIRNPEDNEFDANRGRIDGTVNPHGVHEEIQYAVLSLDGQGVSWYGDYSVTLKENMVEDRASVFEENPFRFCDKYPISPTGSVPHGFRASWARRAELAMAKLHPRIQAGMTDVDFPPILVEQGVKSADSDFIEVHIYGVLHARAIERVIAPKIVSRPDRAIWKRTKARLLELGAVVDEV</sequence>
<keyword evidence="2" id="KW-1185">Reference proteome</keyword>
<proteinExistence type="predicted"/>
<evidence type="ECO:0000313" key="2">
    <source>
        <dbReference type="Proteomes" id="UP000195807"/>
    </source>
</evidence>
<protein>
    <submittedName>
        <fullName evidence="1">Uncharacterized protein</fullName>
    </submittedName>
</protein>
<dbReference type="EMBL" id="CP019602">
    <property type="protein sequence ID" value="ARU15932.1"/>
    <property type="molecule type" value="Genomic_DNA"/>
</dbReference>
<dbReference type="Proteomes" id="UP000195807">
    <property type="component" value="Chromosome"/>
</dbReference>
<name>A0A1Z1FB09_9SPHN</name>
<dbReference type="KEGG" id="cman:A9D14_06715"/>
<gene>
    <name evidence="1" type="ORF">A9D14_06715</name>
</gene>
<reference evidence="1 2" key="1">
    <citation type="submission" date="2017-01" db="EMBL/GenBank/DDBJ databases">
        <title>Complete genome sequence of esterase-producing bacterium Croceicoccus marinus E4A9.</title>
        <authorList>
            <person name="Wu Y.-H."/>
            <person name="Cheng H."/>
            <person name="Xu L."/>
            <person name="Huo Y.-Y."/>
            <person name="Wang C.-S."/>
            <person name="Xu X.-W."/>
        </authorList>
    </citation>
    <scope>NUCLEOTIDE SEQUENCE [LARGE SCALE GENOMIC DNA]</scope>
    <source>
        <strain evidence="1 2">E4A9</strain>
    </source>
</reference>
<accession>A0A1Z1FB09</accession>
<evidence type="ECO:0000313" key="1">
    <source>
        <dbReference type="EMBL" id="ARU15932.1"/>
    </source>
</evidence>
<organism evidence="1 2">
    <name type="scientific">Croceicoccus marinus</name>
    <dbReference type="NCBI Taxonomy" id="450378"/>
    <lineage>
        <taxon>Bacteria</taxon>
        <taxon>Pseudomonadati</taxon>
        <taxon>Pseudomonadota</taxon>
        <taxon>Alphaproteobacteria</taxon>
        <taxon>Sphingomonadales</taxon>
        <taxon>Erythrobacteraceae</taxon>
        <taxon>Croceicoccus</taxon>
    </lineage>
</organism>